<gene>
    <name evidence="3" type="ORF">glt_00797</name>
</gene>
<dbReference type="InterPro" id="IPR011333">
    <property type="entry name" value="SKP1/BTB/POZ_sf"/>
</dbReference>
<dbReference type="SUPFAM" id="SSF54695">
    <property type="entry name" value="POZ domain"/>
    <property type="match status" value="1"/>
</dbReference>
<comment type="similarity">
    <text evidence="1">Belongs to the mimivirus BTB/WD family.</text>
</comment>
<protein>
    <recommendedName>
        <fullName evidence="2">BTB domain-containing protein</fullName>
    </recommendedName>
</protein>
<dbReference type="EMBL" id="KC008572">
    <property type="protein sequence ID" value="AGF85602.1"/>
    <property type="molecule type" value="Genomic_DNA"/>
</dbReference>
<reference evidence="3 4" key="1">
    <citation type="submission" date="2012-10" db="EMBL/GenBank/DDBJ databases">
        <title>Complete genome sequence of Moumouvirus goulette.</title>
        <authorList>
            <person name="Fournous G."/>
            <person name="Bougalmi M."/>
            <person name="Colson P."/>
        </authorList>
    </citation>
    <scope>NUCLEOTIDE SEQUENCE [LARGE SCALE GENOMIC DNA]</scope>
</reference>
<evidence type="ECO:0000313" key="4">
    <source>
        <dbReference type="Proteomes" id="UP000241071"/>
    </source>
</evidence>
<feature type="domain" description="BTB" evidence="2">
    <location>
        <begin position="80"/>
        <end position="138"/>
    </location>
</feature>
<proteinExistence type="inferred from homology"/>
<evidence type="ECO:0000256" key="1">
    <source>
        <dbReference type="ARBA" id="ARBA00006497"/>
    </source>
</evidence>
<dbReference type="Gene3D" id="3.30.710.10">
    <property type="entry name" value="Potassium Channel Kv1.1, Chain A"/>
    <property type="match status" value="1"/>
</dbReference>
<accession>M1PXV0</accession>
<evidence type="ECO:0000313" key="3">
    <source>
        <dbReference type="EMBL" id="AGF85602.1"/>
    </source>
</evidence>
<evidence type="ECO:0000259" key="2">
    <source>
        <dbReference type="PROSITE" id="PS50097"/>
    </source>
</evidence>
<sequence>MNNMDVTIITGNKSFQTKYETIKNVPGFVNNLDSNNTIITQIPKKYVKIILNYLRGYEVTETCDIYHYMYLLNMDIQKENYVKINIGGKIFYLDKNFLISKLEYFEKLFLFHNSLDPDYSSIVIDRCYELFEQVIKYIEKEKQIYFEVEPKINTNLQNELNFYGEKLPKIVKKFINFDHFNFIKNPGDNFYYIKYPITTYKYLSSTNDYNMYSISSVYYNTYNLSISGHKYIKILLELDNKIKKSEVVNYIKILENYNEVTYYYKYDKINNLLLICLEFNNNPDPIFHIQINKIIIIKKFYYLVKYFINDKVTIKNTFYGTIKPAYFKYPIKFGSVTEPINILEINMTDLLVPKFFNPKKSNYSLKYLLDICKTGKDFIFSFDIKCKNIKIYFVEIYNSEEIILRTSVSKIITGSKIKYIVNDFYNKKLKLNLHFDSSSINNSIKIYFKKPSHGKLIINTIFENLVPKFNS</sequence>
<keyword evidence="4" id="KW-1185">Reference proteome</keyword>
<dbReference type="Pfam" id="PF02214">
    <property type="entry name" value="BTB_2"/>
    <property type="match status" value="1"/>
</dbReference>
<dbReference type="InterPro" id="IPR000210">
    <property type="entry name" value="BTB/POZ_dom"/>
</dbReference>
<dbReference type="GO" id="GO:0051260">
    <property type="term" value="P:protein homooligomerization"/>
    <property type="evidence" value="ECO:0007669"/>
    <property type="project" value="InterPro"/>
</dbReference>
<organism evidence="3 4">
    <name type="scientific">Moumouvirus goulette</name>
    <dbReference type="NCBI Taxonomy" id="1247379"/>
    <lineage>
        <taxon>Viruses</taxon>
        <taxon>Varidnaviria</taxon>
        <taxon>Bamfordvirae</taxon>
        <taxon>Nucleocytoviricota</taxon>
        <taxon>Megaviricetes</taxon>
        <taxon>Imitervirales</taxon>
        <taxon>Mimiviridae</taxon>
        <taxon>Megamimivirinae</taxon>
        <taxon>Moumouvirus</taxon>
        <taxon>Moumouvirus goulettemassiliense</taxon>
    </lineage>
</organism>
<name>M1PXV0_9VIRU</name>
<dbReference type="InterPro" id="IPR003131">
    <property type="entry name" value="T1-type_BTB"/>
</dbReference>
<dbReference type="PROSITE" id="PS50097">
    <property type="entry name" value="BTB"/>
    <property type="match status" value="1"/>
</dbReference>
<dbReference type="Proteomes" id="UP000241071">
    <property type="component" value="Segment"/>
</dbReference>